<dbReference type="PANTHER" id="PTHR32361">
    <property type="entry name" value="FERRIC/CUPRIC REDUCTASE TRANSMEMBRANE COMPONENT"/>
    <property type="match status" value="1"/>
</dbReference>
<proteinExistence type="inferred from homology"/>
<feature type="domain" description="FAD-binding FR-type" evidence="13">
    <location>
        <begin position="388"/>
        <end position="551"/>
    </location>
</feature>
<gene>
    <name evidence="14" type="ORF">BKA59DRAFT_454171</name>
</gene>
<evidence type="ECO:0000256" key="10">
    <source>
        <dbReference type="ARBA" id="ARBA00023180"/>
    </source>
</evidence>
<dbReference type="OrthoDB" id="167398at2759"/>
<dbReference type="SFLD" id="SFLDG01168">
    <property type="entry name" value="Ferric_reductase_subgroup_(FRE"/>
    <property type="match status" value="1"/>
</dbReference>
<evidence type="ECO:0000256" key="1">
    <source>
        <dbReference type="ARBA" id="ARBA00004141"/>
    </source>
</evidence>
<comment type="similarity">
    <text evidence="2">Belongs to the ferric reductase (FRE) family.</text>
</comment>
<dbReference type="InterPro" id="IPR017927">
    <property type="entry name" value="FAD-bd_FR_type"/>
</dbReference>
<keyword evidence="5" id="KW-0249">Electron transport</keyword>
<dbReference type="Pfam" id="PF08022">
    <property type="entry name" value="FAD_binding_8"/>
    <property type="match status" value="1"/>
</dbReference>
<keyword evidence="7" id="KW-0560">Oxidoreductase</keyword>
<keyword evidence="9 11" id="KW-0472">Membrane</keyword>
<dbReference type="CDD" id="cd06186">
    <property type="entry name" value="NOX_Duox_like_FAD_NADP"/>
    <property type="match status" value="1"/>
</dbReference>
<evidence type="ECO:0000256" key="5">
    <source>
        <dbReference type="ARBA" id="ARBA00022982"/>
    </source>
</evidence>
<feature type="chain" id="PRO_5035464337" evidence="12">
    <location>
        <begin position="26"/>
        <end position="701"/>
    </location>
</feature>
<evidence type="ECO:0000313" key="15">
    <source>
        <dbReference type="Proteomes" id="UP000813427"/>
    </source>
</evidence>
<dbReference type="GO" id="GO:0006879">
    <property type="term" value="P:intracellular iron ion homeostasis"/>
    <property type="evidence" value="ECO:0007669"/>
    <property type="project" value="TreeGrafter"/>
</dbReference>
<comment type="caution">
    <text evidence="14">The sequence shown here is derived from an EMBL/GenBank/DDBJ whole genome shotgun (WGS) entry which is preliminary data.</text>
</comment>
<sequence length="701" mass="80496">MRLWRTTTAVCFIAILISTSSQATASLVDPKLCGKACRQTFRTLRFADAPKGVFFSVQECTSLLYQTSLHLCWDIHCTKDVWEYEFKTMNRTCQDINGSYLPSHDIIDGLTDQDKARIQQFNATNPDRTSPFDVLMLPSQGYYDLWIRTLDAHDYVWRYHYYYGWTMGVFWAVVVAVGIVNRILPIPGQGPKGLWLKRNAIMPAALGQRCVQDFGGWGTLPPQSLKVMASEFGFLFQTSPVLANVTNKLPFSRTGIISFANFPLIWLFGMRNNLIIWLTGWDFKTFNNFHRWVGRIAVVQAVIHSIGYTILILQRGGWDYFWRMCNMTYWWTGELATIFMCLLIGLSIFWFRRRHYEFFLIVHIVLSILILATMLGHVSIFRGDYDPLVWIPVTIWFLDRVTRGARIMVFSPQIWNTGALVTYNEDAHMVRVVVPLRPNMYEIPPGTFYYLMVLNKWNFWESHPFTVASVSGTRQHTVKQPAEETPLLRHTPLSPEEVASDSEKDHREITFLIRPYDSFTSRLKMYAEAEHPKPATIQVAVDGPYGKTLPLERFDKVLFIVGGSGIAVPLSYLQRLLKSTSQPGSVAIHWAVRQNNLAVDVLNYELRDVLRDERLKITIYATGLDDTRTDGATIRHLVEWSFGRLNVEEIVDRFSATENKGSLAVVTSGPGKMADESRCAVAARTLHSRPRIEYFEESFQY</sequence>
<organism evidence="14 15">
    <name type="scientific">Fusarium tricinctum</name>
    <dbReference type="NCBI Taxonomy" id="61284"/>
    <lineage>
        <taxon>Eukaryota</taxon>
        <taxon>Fungi</taxon>
        <taxon>Dikarya</taxon>
        <taxon>Ascomycota</taxon>
        <taxon>Pezizomycotina</taxon>
        <taxon>Sordariomycetes</taxon>
        <taxon>Hypocreomycetidae</taxon>
        <taxon>Hypocreales</taxon>
        <taxon>Nectriaceae</taxon>
        <taxon>Fusarium</taxon>
        <taxon>Fusarium tricinctum species complex</taxon>
    </lineage>
</organism>
<evidence type="ECO:0000256" key="8">
    <source>
        <dbReference type="ARBA" id="ARBA00023065"/>
    </source>
</evidence>
<name>A0A8K0RZU9_9HYPO</name>
<dbReference type="Pfam" id="PF01794">
    <property type="entry name" value="Ferric_reduct"/>
    <property type="match status" value="1"/>
</dbReference>
<dbReference type="Gene3D" id="3.40.50.80">
    <property type="entry name" value="Nucleotide-binding domain of ferredoxin-NADP reductase (FNR) module"/>
    <property type="match status" value="1"/>
</dbReference>
<dbReference type="InterPro" id="IPR039261">
    <property type="entry name" value="FNR_nucleotide-bd"/>
</dbReference>
<evidence type="ECO:0000256" key="11">
    <source>
        <dbReference type="SAM" id="Phobius"/>
    </source>
</evidence>
<dbReference type="EMBL" id="JAGPXF010000004">
    <property type="protein sequence ID" value="KAH7245101.1"/>
    <property type="molecule type" value="Genomic_DNA"/>
</dbReference>
<feature type="transmembrane region" description="Helical" evidence="11">
    <location>
        <begin position="292"/>
        <end position="313"/>
    </location>
</feature>
<dbReference type="SFLD" id="SFLDS00052">
    <property type="entry name" value="Ferric_Reductase_Domain"/>
    <property type="match status" value="1"/>
</dbReference>
<evidence type="ECO:0000256" key="6">
    <source>
        <dbReference type="ARBA" id="ARBA00022989"/>
    </source>
</evidence>
<dbReference type="GO" id="GO:0000293">
    <property type="term" value="F:ferric-chelate reductase activity"/>
    <property type="evidence" value="ECO:0007669"/>
    <property type="project" value="UniProtKB-ARBA"/>
</dbReference>
<reference evidence="14" key="1">
    <citation type="journal article" date="2021" name="Nat. Commun.">
        <title>Genetic determinants of endophytism in the Arabidopsis root mycobiome.</title>
        <authorList>
            <person name="Mesny F."/>
            <person name="Miyauchi S."/>
            <person name="Thiergart T."/>
            <person name="Pickel B."/>
            <person name="Atanasova L."/>
            <person name="Karlsson M."/>
            <person name="Huettel B."/>
            <person name="Barry K.W."/>
            <person name="Haridas S."/>
            <person name="Chen C."/>
            <person name="Bauer D."/>
            <person name="Andreopoulos W."/>
            <person name="Pangilinan J."/>
            <person name="LaButti K."/>
            <person name="Riley R."/>
            <person name="Lipzen A."/>
            <person name="Clum A."/>
            <person name="Drula E."/>
            <person name="Henrissat B."/>
            <person name="Kohler A."/>
            <person name="Grigoriev I.V."/>
            <person name="Martin F.M."/>
            <person name="Hacquard S."/>
        </authorList>
    </citation>
    <scope>NUCLEOTIDE SEQUENCE</scope>
    <source>
        <strain evidence="14">MPI-SDFR-AT-0068</strain>
    </source>
</reference>
<protein>
    <submittedName>
        <fullName evidence="14">Ferric reductase like transmembrane component-domain-containing protein</fullName>
    </submittedName>
</protein>
<dbReference type="SUPFAM" id="SSF52343">
    <property type="entry name" value="Ferredoxin reductase-like, C-terminal NADP-linked domain"/>
    <property type="match status" value="1"/>
</dbReference>
<keyword evidence="8" id="KW-0406">Ion transport</keyword>
<dbReference type="GO" id="GO:0006826">
    <property type="term" value="P:iron ion transport"/>
    <property type="evidence" value="ECO:0007669"/>
    <property type="project" value="TreeGrafter"/>
</dbReference>
<keyword evidence="4 11" id="KW-0812">Transmembrane</keyword>
<feature type="signal peptide" evidence="12">
    <location>
        <begin position="1"/>
        <end position="25"/>
    </location>
</feature>
<evidence type="ECO:0000256" key="3">
    <source>
        <dbReference type="ARBA" id="ARBA00022448"/>
    </source>
</evidence>
<evidence type="ECO:0000256" key="2">
    <source>
        <dbReference type="ARBA" id="ARBA00006278"/>
    </source>
</evidence>
<evidence type="ECO:0000259" key="13">
    <source>
        <dbReference type="PROSITE" id="PS51384"/>
    </source>
</evidence>
<feature type="transmembrane region" description="Helical" evidence="11">
    <location>
        <begin position="358"/>
        <end position="378"/>
    </location>
</feature>
<keyword evidence="15" id="KW-1185">Reference proteome</keyword>
<evidence type="ECO:0000256" key="7">
    <source>
        <dbReference type="ARBA" id="ARBA00023002"/>
    </source>
</evidence>
<dbReference type="Proteomes" id="UP000813427">
    <property type="component" value="Unassembled WGS sequence"/>
</dbReference>
<dbReference type="PROSITE" id="PS51384">
    <property type="entry name" value="FAD_FR"/>
    <property type="match status" value="1"/>
</dbReference>
<dbReference type="GO" id="GO:0005886">
    <property type="term" value="C:plasma membrane"/>
    <property type="evidence" value="ECO:0007669"/>
    <property type="project" value="TreeGrafter"/>
</dbReference>
<feature type="transmembrane region" description="Helical" evidence="11">
    <location>
        <begin position="328"/>
        <end position="351"/>
    </location>
</feature>
<feature type="transmembrane region" description="Helical" evidence="11">
    <location>
        <begin position="162"/>
        <end position="184"/>
    </location>
</feature>
<dbReference type="InterPro" id="IPR013121">
    <property type="entry name" value="Fe_red_NAD-bd_6"/>
</dbReference>
<keyword evidence="6 11" id="KW-1133">Transmembrane helix</keyword>
<dbReference type="InterPro" id="IPR013130">
    <property type="entry name" value="Fe3_Rdtase_TM_dom"/>
</dbReference>
<dbReference type="Pfam" id="PF08030">
    <property type="entry name" value="NAD_binding_6"/>
    <property type="match status" value="1"/>
</dbReference>
<keyword evidence="12" id="KW-0732">Signal</keyword>
<dbReference type="InterPro" id="IPR051410">
    <property type="entry name" value="Ferric/Cupric_Reductase"/>
</dbReference>
<dbReference type="InterPro" id="IPR013112">
    <property type="entry name" value="FAD-bd_8"/>
</dbReference>
<keyword evidence="10" id="KW-0325">Glycoprotein</keyword>
<keyword evidence="3" id="KW-0813">Transport</keyword>
<comment type="subcellular location">
    <subcellularLocation>
        <location evidence="1">Membrane</location>
        <topology evidence="1">Multi-pass membrane protein</topology>
    </subcellularLocation>
</comment>
<dbReference type="AlphaFoldDB" id="A0A8K0RZU9"/>
<dbReference type="GO" id="GO:0015677">
    <property type="term" value="P:copper ion import"/>
    <property type="evidence" value="ECO:0007669"/>
    <property type="project" value="TreeGrafter"/>
</dbReference>
<dbReference type="PANTHER" id="PTHR32361:SF9">
    <property type="entry name" value="FERRIC REDUCTASE TRANSMEMBRANE COMPONENT 3-RELATED"/>
    <property type="match status" value="1"/>
</dbReference>
<evidence type="ECO:0000313" key="14">
    <source>
        <dbReference type="EMBL" id="KAH7245101.1"/>
    </source>
</evidence>
<evidence type="ECO:0000256" key="9">
    <source>
        <dbReference type="ARBA" id="ARBA00023136"/>
    </source>
</evidence>
<evidence type="ECO:0000256" key="4">
    <source>
        <dbReference type="ARBA" id="ARBA00022692"/>
    </source>
</evidence>
<accession>A0A8K0RZU9</accession>
<evidence type="ECO:0000256" key="12">
    <source>
        <dbReference type="SAM" id="SignalP"/>
    </source>
</evidence>